<dbReference type="Gene3D" id="3.40.50.1480">
    <property type="entry name" value="Adenosylhomocysteinase-like"/>
    <property type="match status" value="1"/>
</dbReference>
<dbReference type="SUPFAM" id="SSF52283">
    <property type="entry name" value="Formate/glycerate dehydrogenase catalytic domain-like"/>
    <property type="match status" value="1"/>
</dbReference>
<name>A0ABQ9UMD6_SAGOE</name>
<reference evidence="4 5" key="1">
    <citation type="submission" date="2023-05" db="EMBL/GenBank/DDBJ databases">
        <title>B98-5 Cell Line De Novo Hybrid Assembly: An Optical Mapping Approach.</title>
        <authorList>
            <person name="Kananen K."/>
            <person name="Auerbach J.A."/>
            <person name="Kautto E."/>
            <person name="Blachly J.S."/>
        </authorList>
    </citation>
    <scope>NUCLEOTIDE SEQUENCE [LARGE SCALE GENOMIC DNA]</scope>
    <source>
        <strain evidence="4">B95-8</strain>
        <tissue evidence="4">Cell line</tissue>
    </source>
</reference>
<comment type="caution">
    <text evidence="4">The sequence shown here is derived from an EMBL/GenBank/DDBJ whole genome shotgun (WGS) entry which is preliminary data.</text>
</comment>
<dbReference type="Pfam" id="PF05221">
    <property type="entry name" value="AdoHcyase"/>
    <property type="match status" value="1"/>
</dbReference>
<dbReference type="InterPro" id="IPR042172">
    <property type="entry name" value="Adenosylhomocyst_ase-like_sf"/>
</dbReference>
<evidence type="ECO:0000256" key="3">
    <source>
        <dbReference type="ARBA" id="ARBA00047800"/>
    </source>
</evidence>
<organism evidence="4 5">
    <name type="scientific">Saguinus oedipus</name>
    <name type="common">Cotton-top tamarin</name>
    <name type="synonym">Oedipomidas oedipus</name>
    <dbReference type="NCBI Taxonomy" id="9490"/>
    <lineage>
        <taxon>Eukaryota</taxon>
        <taxon>Metazoa</taxon>
        <taxon>Chordata</taxon>
        <taxon>Craniata</taxon>
        <taxon>Vertebrata</taxon>
        <taxon>Euteleostomi</taxon>
        <taxon>Mammalia</taxon>
        <taxon>Eutheria</taxon>
        <taxon>Euarchontoglires</taxon>
        <taxon>Primates</taxon>
        <taxon>Haplorrhini</taxon>
        <taxon>Platyrrhini</taxon>
        <taxon>Cebidae</taxon>
        <taxon>Callitrichinae</taxon>
        <taxon>Saguinus</taxon>
    </lineage>
</organism>
<dbReference type="PANTHER" id="PTHR23420">
    <property type="entry name" value="ADENOSYLHOMOCYSTEINASE"/>
    <property type="match status" value="1"/>
</dbReference>
<comment type="subunit">
    <text evidence="1">Homotetramer. Interaction with AHCYL1.</text>
</comment>
<dbReference type="InterPro" id="IPR000043">
    <property type="entry name" value="Adenosylhomocysteinase-like"/>
</dbReference>
<protein>
    <submittedName>
        <fullName evidence="4">Uncharacterized protein</fullName>
    </submittedName>
</protein>
<evidence type="ECO:0000313" key="5">
    <source>
        <dbReference type="Proteomes" id="UP001266305"/>
    </source>
</evidence>
<sequence>MRPSCVNTGHVDVEIDVKRLSENTVEKVTIKPQVAGFWLKNRHRTLLLAEGPLVSLGVTVQVELWTHLDKYPTGVNVLPKKLDEALAEAHLGKVNVKLTKLTEKQAQYLGHVP</sequence>
<accession>A0ABQ9UMD6</accession>
<evidence type="ECO:0000313" key="4">
    <source>
        <dbReference type="EMBL" id="KAK2098252.1"/>
    </source>
</evidence>
<dbReference type="SUPFAM" id="SSF51735">
    <property type="entry name" value="NAD(P)-binding Rossmann-fold domains"/>
    <property type="match status" value="1"/>
</dbReference>
<dbReference type="Proteomes" id="UP001266305">
    <property type="component" value="Unassembled WGS sequence"/>
</dbReference>
<evidence type="ECO:0000256" key="1">
    <source>
        <dbReference type="ARBA" id="ARBA00038791"/>
    </source>
</evidence>
<dbReference type="PANTHER" id="PTHR23420:SF0">
    <property type="entry name" value="ADENOSYLHOMOCYSTEINASE"/>
    <property type="match status" value="1"/>
</dbReference>
<comment type="function">
    <text evidence="2">Catalyzes the hydrolysis of S-adenosyl-L-homocysteine to form adenosine and homocysteine. Binds copper ions.</text>
</comment>
<proteinExistence type="predicted"/>
<gene>
    <name evidence="4" type="ORF">P7K49_023703</name>
</gene>
<comment type="catalytic activity">
    <reaction evidence="3">
        <text>S-adenosyl-L-homocysteine + H2O = L-homocysteine + adenosine</text>
        <dbReference type="Rhea" id="RHEA:21708"/>
        <dbReference type="ChEBI" id="CHEBI:15377"/>
        <dbReference type="ChEBI" id="CHEBI:16335"/>
        <dbReference type="ChEBI" id="CHEBI:57856"/>
        <dbReference type="ChEBI" id="CHEBI:58199"/>
        <dbReference type="EC" id="3.13.2.1"/>
    </reaction>
    <physiologicalReaction direction="left-to-right" evidence="3">
        <dbReference type="Rhea" id="RHEA:21709"/>
    </physiologicalReaction>
</comment>
<dbReference type="InterPro" id="IPR036291">
    <property type="entry name" value="NAD(P)-bd_dom_sf"/>
</dbReference>
<dbReference type="Gene3D" id="3.40.50.720">
    <property type="entry name" value="NAD(P)-binding Rossmann-like Domain"/>
    <property type="match status" value="1"/>
</dbReference>
<keyword evidence="5" id="KW-1185">Reference proteome</keyword>
<dbReference type="EMBL" id="JASSZA010000011">
    <property type="protein sequence ID" value="KAK2098252.1"/>
    <property type="molecule type" value="Genomic_DNA"/>
</dbReference>
<evidence type="ECO:0000256" key="2">
    <source>
        <dbReference type="ARBA" id="ARBA00045926"/>
    </source>
</evidence>